<gene>
    <name evidence="9" type="ORF">CJP74_06190</name>
</gene>
<sequence>MLQEAEIAVIGTGLVGLSIAVDLLKQGKQVTLVGLKSPELPNPANRVVALNLASVEFLKALGAWDLIAKDSVTPYFTMKVWEKDQAGYLEFNNQDVNQEVLGYIVVNSALETALWQVIHNLPQDKFNYFDSKVSSYQKLQGKHFISLEDNTQIISTFVVAADGGNSFIRKALNIGIDRSEYSQTALTCVIELPEEHKNTCYQSFHKNGILAYLPLANSNQVSIVWSLNNDIVDFALSLDEQEFCQQIYTCFHKGLGVPKLVSKPTSFVLAKQYAQKIVEDNLAIVGDAGHTIHPLAGQGVNLGFADAWTLTDLIRNYYRPTNGIERHKLDAWARERKAKALLTSESMAIIKNTFCNNNPVVSLARNIALNFVNNQTFIKRQFINQALGFNEPKYSQASYNSGLDLNRQKSTSDHARDLAKNFISSFLK</sequence>
<dbReference type="InterPro" id="IPR010971">
    <property type="entry name" value="UbiH/COQ6"/>
</dbReference>
<accession>A0A3A1Y3S0</accession>
<dbReference type="GO" id="GO:0016705">
    <property type="term" value="F:oxidoreductase activity, acting on paired donors, with incorporation or reduction of molecular oxygen"/>
    <property type="evidence" value="ECO:0007669"/>
    <property type="project" value="InterPro"/>
</dbReference>
<keyword evidence="5" id="KW-0274">FAD</keyword>
<dbReference type="InterPro" id="IPR036188">
    <property type="entry name" value="FAD/NAD-bd_sf"/>
</dbReference>
<dbReference type="UniPathway" id="UPA00232"/>
<dbReference type="Proteomes" id="UP000266258">
    <property type="component" value="Unassembled WGS sequence"/>
</dbReference>
<comment type="cofactor">
    <cofactor evidence="1">
        <name>FAD</name>
        <dbReference type="ChEBI" id="CHEBI:57692"/>
    </cofactor>
</comment>
<dbReference type="NCBIfam" id="TIGR01988">
    <property type="entry name" value="Ubi-OHases"/>
    <property type="match status" value="1"/>
</dbReference>
<evidence type="ECO:0000259" key="8">
    <source>
        <dbReference type="Pfam" id="PF01494"/>
    </source>
</evidence>
<comment type="similarity">
    <text evidence="3">Belongs to the UbiH/COQ6 family.</text>
</comment>
<keyword evidence="7" id="KW-0503">Monooxygenase</keyword>
<evidence type="ECO:0000256" key="6">
    <source>
        <dbReference type="ARBA" id="ARBA00023002"/>
    </source>
</evidence>
<keyword evidence="6" id="KW-0560">Oxidoreductase</keyword>
<evidence type="ECO:0000313" key="9">
    <source>
        <dbReference type="EMBL" id="RIY31868.1"/>
    </source>
</evidence>
<keyword evidence="4" id="KW-0285">Flavoprotein</keyword>
<evidence type="ECO:0000256" key="4">
    <source>
        <dbReference type="ARBA" id="ARBA00022630"/>
    </source>
</evidence>
<name>A0A3A1Y3S0_9GAMM</name>
<dbReference type="AlphaFoldDB" id="A0A3A1Y3S0"/>
<dbReference type="PROSITE" id="PS01304">
    <property type="entry name" value="UBIH"/>
    <property type="match status" value="1"/>
</dbReference>
<dbReference type="PRINTS" id="PR00420">
    <property type="entry name" value="RNGMNOXGNASE"/>
</dbReference>
<evidence type="ECO:0000256" key="7">
    <source>
        <dbReference type="ARBA" id="ARBA00023033"/>
    </source>
</evidence>
<dbReference type="PANTHER" id="PTHR43876">
    <property type="entry name" value="UBIQUINONE BIOSYNTHESIS MONOOXYGENASE COQ6, MITOCHONDRIAL"/>
    <property type="match status" value="1"/>
</dbReference>
<dbReference type="PANTHER" id="PTHR43876:SF7">
    <property type="entry name" value="UBIQUINONE BIOSYNTHESIS MONOOXYGENASE COQ6, MITOCHONDRIAL"/>
    <property type="match status" value="1"/>
</dbReference>
<dbReference type="Pfam" id="PF01494">
    <property type="entry name" value="FAD_binding_3"/>
    <property type="match status" value="1"/>
</dbReference>
<dbReference type="GO" id="GO:0004497">
    <property type="term" value="F:monooxygenase activity"/>
    <property type="evidence" value="ECO:0007669"/>
    <property type="project" value="UniProtKB-KW"/>
</dbReference>
<dbReference type="OrthoDB" id="9769565at2"/>
<evidence type="ECO:0000256" key="5">
    <source>
        <dbReference type="ARBA" id="ARBA00022827"/>
    </source>
</evidence>
<dbReference type="Gene3D" id="3.50.50.60">
    <property type="entry name" value="FAD/NAD(P)-binding domain"/>
    <property type="match status" value="2"/>
</dbReference>
<dbReference type="InterPro" id="IPR002938">
    <property type="entry name" value="FAD-bd"/>
</dbReference>
<dbReference type="GO" id="GO:0071949">
    <property type="term" value="F:FAD binding"/>
    <property type="evidence" value="ECO:0007669"/>
    <property type="project" value="InterPro"/>
</dbReference>
<dbReference type="InterPro" id="IPR051205">
    <property type="entry name" value="UbiH/COQ6_monooxygenase"/>
</dbReference>
<dbReference type="RefSeq" id="WP_119497406.1">
    <property type="nucleotide sequence ID" value="NZ_NRJH01000052.1"/>
</dbReference>
<evidence type="ECO:0000256" key="2">
    <source>
        <dbReference type="ARBA" id="ARBA00004749"/>
    </source>
</evidence>
<comment type="pathway">
    <text evidence="2">Cofactor biosynthesis; ubiquinone biosynthesis.</text>
</comment>
<evidence type="ECO:0000256" key="1">
    <source>
        <dbReference type="ARBA" id="ARBA00001974"/>
    </source>
</evidence>
<feature type="domain" description="FAD-binding" evidence="8">
    <location>
        <begin position="5"/>
        <end position="338"/>
    </location>
</feature>
<dbReference type="EMBL" id="NRJH01000052">
    <property type="protein sequence ID" value="RIY31868.1"/>
    <property type="molecule type" value="Genomic_DNA"/>
</dbReference>
<dbReference type="InterPro" id="IPR018168">
    <property type="entry name" value="Ubi_Hdrlase_CS"/>
</dbReference>
<dbReference type="SUPFAM" id="SSF51905">
    <property type="entry name" value="FAD/NAD(P)-binding domain"/>
    <property type="match status" value="1"/>
</dbReference>
<keyword evidence="10" id="KW-1185">Reference proteome</keyword>
<proteinExistence type="inferred from homology"/>
<organism evidence="9 10">
    <name type="scientific">Psittacicella melopsittaci</name>
    <dbReference type="NCBI Taxonomy" id="2028576"/>
    <lineage>
        <taxon>Bacteria</taxon>
        <taxon>Pseudomonadati</taxon>
        <taxon>Pseudomonadota</taxon>
        <taxon>Gammaproteobacteria</taxon>
        <taxon>Pasteurellales</taxon>
        <taxon>Psittacicellaceae</taxon>
        <taxon>Psittacicella</taxon>
    </lineage>
</organism>
<evidence type="ECO:0000313" key="10">
    <source>
        <dbReference type="Proteomes" id="UP000266258"/>
    </source>
</evidence>
<dbReference type="GO" id="GO:0006744">
    <property type="term" value="P:ubiquinone biosynthetic process"/>
    <property type="evidence" value="ECO:0007669"/>
    <property type="project" value="UniProtKB-UniPathway"/>
</dbReference>
<comment type="caution">
    <text evidence="9">The sequence shown here is derived from an EMBL/GenBank/DDBJ whole genome shotgun (WGS) entry which is preliminary data.</text>
</comment>
<reference evidence="9 10" key="1">
    <citation type="submission" date="2017-08" db="EMBL/GenBank/DDBJ databases">
        <title>Reclassification of Bisgaard taxon 37 and 44.</title>
        <authorList>
            <person name="Christensen H."/>
        </authorList>
    </citation>
    <scope>NUCLEOTIDE SEQUENCE [LARGE SCALE GENOMIC DNA]</scope>
    <source>
        <strain evidence="9 10">B96_4</strain>
    </source>
</reference>
<evidence type="ECO:0000256" key="3">
    <source>
        <dbReference type="ARBA" id="ARBA00005349"/>
    </source>
</evidence>
<protein>
    <recommendedName>
        <fullName evidence="8">FAD-binding domain-containing protein</fullName>
    </recommendedName>
</protein>